<keyword evidence="1" id="KW-0677">Repeat</keyword>
<dbReference type="InterPro" id="IPR002110">
    <property type="entry name" value="Ankyrin_rpt"/>
</dbReference>
<dbReference type="SMART" id="SM00248">
    <property type="entry name" value="ANK"/>
    <property type="match status" value="6"/>
</dbReference>
<keyword evidence="6" id="KW-1185">Reference proteome</keyword>
<evidence type="ECO:0000256" key="3">
    <source>
        <dbReference type="PROSITE-ProRule" id="PRU00023"/>
    </source>
</evidence>
<evidence type="ECO:0000256" key="1">
    <source>
        <dbReference type="ARBA" id="ARBA00022737"/>
    </source>
</evidence>
<dbReference type="GO" id="GO:0010468">
    <property type="term" value="P:regulation of gene expression"/>
    <property type="evidence" value="ECO:0007669"/>
    <property type="project" value="TreeGrafter"/>
</dbReference>
<dbReference type="Proteomes" id="UP000637906">
    <property type="component" value="Unassembled WGS sequence"/>
</dbReference>
<proteinExistence type="predicted"/>
<dbReference type="PROSITE" id="PS50297">
    <property type="entry name" value="ANK_REP_REGION"/>
    <property type="match status" value="2"/>
</dbReference>
<keyword evidence="2 3" id="KW-0040">ANK repeat</keyword>
<name>A0A8J3HUS6_9RICK</name>
<feature type="repeat" description="ANK" evidence="3">
    <location>
        <begin position="352"/>
        <end position="384"/>
    </location>
</feature>
<protein>
    <recommendedName>
        <fullName evidence="7">Ankyrin repeat domain-containing protein</fullName>
    </recommendedName>
</protein>
<evidence type="ECO:0000256" key="4">
    <source>
        <dbReference type="SAM" id="Coils"/>
    </source>
</evidence>
<evidence type="ECO:0000313" key="5">
    <source>
        <dbReference type="EMBL" id="GHM59460.1"/>
    </source>
</evidence>
<evidence type="ECO:0008006" key="7">
    <source>
        <dbReference type="Google" id="ProtNLM"/>
    </source>
</evidence>
<dbReference type="PANTHER" id="PTHR24124:SF14">
    <property type="entry name" value="CHROMOSOME UNDETERMINED SCAFFOLD_25, WHOLE GENOME SHOTGUN SEQUENCE"/>
    <property type="match status" value="1"/>
</dbReference>
<evidence type="ECO:0000313" key="6">
    <source>
        <dbReference type="Proteomes" id="UP000637906"/>
    </source>
</evidence>
<dbReference type="Pfam" id="PF12796">
    <property type="entry name" value="Ank_2"/>
    <property type="match status" value="2"/>
</dbReference>
<feature type="coiled-coil region" evidence="4">
    <location>
        <begin position="463"/>
        <end position="490"/>
    </location>
</feature>
<dbReference type="Pfam" id="PF00023">
    <property type="entry name" value="Ank"/>
    <property type="match status" value="1"/>
</dbReference>
<reference evidence="5 6" key="1">
    <citation type="journal article" date="2021" name="Microb. Ecol.">
        <title>Candidatus Mesenet longicola: Novel Endosymbionts of Brontispa longissima that Induce Cytoplasmic Incompatibility.</title>
        <authorList>
            <person name="Takano S."/>
            <person name="Gotoh Y."/>
            <person name="Hayashi T."/>
        </authorList>
    </citation>
    <scope>NUCLEOTIDE SEQUENCE [LARGE SCALE GENOMIC DNA]</scope>
    <source>
        <strain evidence="5">L5</strain>
    </source>
</reference>
<dbReference type="SUPFAM" id="SSF48403">
    <property type="entry name" value="Ankyrin repeat"/>
    <property type="match status" value="1"/>
</dbReference>
<dbReference type="PANTHER" id="PTHR24124">
    <property type="entry name" value="ANKYRIN REPEAT FAMILY A"/>
    <property type="match status" value="1"/>
</dbReference>
<feature type="repeat" description="ANK" evidence="3">
    <location>
        <begin position="203"/>
        <end position="235"/>
    </location>
</feature>
<sequence length="555" mass="63651">MLQNFIARVKLITSSFLKRIKVFFGVSAKNNKNTQPSNKLISTVQAGDIAEVESLLNKGEDPNSKNYDVPIIVDAILKGDKEMVKLLLNYSINKGRSGDPYYIEESKIPKRSNQIEYLDVQVNSKDRLRFRCQHQYHNRSNSINNMLDYSSTSCILNDNKLQNTLNLYKTYSSSHNPDFKSIEAILEAGVYINAQCSLDNKDSFSTPLALAVERGDKKMVELLLKYNADEIKSDFDRKLLYSSLEKEYKDIVQLFLQHGIDINNKIDGYSTRLHRAASHPNWCYETEKYVDEVAFLLKHGADVNIKNGYDATPLSHSIKTTYTYSQEIRDAHLHIIELLLEAHKDIDVKDDNDQTPLHRAAEVYQQYIIKFLLERGANPNAKDRDGRTPLSLFLCNLESVEHRFYDTFFTLLVYGTILSAEDIARVNRWSDNRSCLAVFKGIKAMPHLGKLIEVNQSRNKEAIAKIISEYANDEAKREELVAEFQTIKENYGTSKEFSFIPECCLNFVENLCLPKHKEQDAFKTGALAWFLTKMAKVNHVINMEIKSYGLRDQDA</sequence>
<dbReference type="PROSITE" id="PS50088">
    <property type="entry name" value="ANK_REPEAT"/>
    <property type="match status" value="2"/>
</dbReference>
<keyword evidence="4" id="KW-0175">Coiled coil</keyword>
<organism evidence="5 6">
    <name type="scientific">Candidatus Mesenet longicola</name>
    <dbReference type="NCBI Taxonomy" id="1892558"/>
    <lineage>
        <taxon>Bacteria</taxon>
        <taxon>Pseudomonadati</taxon>
        <taxon>Pseudomonadota</taxon>
        <taxon>Alphaproteobacteria</taxon>
        <taxon>Rickettsiales</taxon>
        <taxon>Anaplasmataceae</taxon>
        <taxon>Candidatus Mesenet</taxon>
    </lineage>
</organism>
<gene>
    <name evidence="5" type="ORF">sL5_04530</name>
</gene>
<dbReference type="AlphaFoldDB" id="A0A8J3HUS6"/>
<dbReference type="EMBL" id="BNGU01000014">
    <property type="protein sequence ID" value="GHM59460.1"/>
    <property type="molecule type" value="Genomic_DNA"/>
</dbReference>
<dbReference type="Gene3D" id="1.25.40.20">
    <property type="entry name" value="Ankyrin repeat-containing domain"/>
    <property type="match status" value="4"/>
</dbReference>
<dbReference type="InterPro" id="IPR036770">
    <property type="entry name" value="Ankyrin_rpt-contain_sf"/>
</dbReference>
<comment type="caution">
    <text evidence="5">The sequence shown here is derived from an EMBL/GenBank/DDBJ whole genome shotgun (WGS) entry which is preliminary data.</text>
</comment>
<accession>A0A8J3HUS6</accession>
<evidence type="ECO:0000256" key="2">
    <source>
        <dbReference type="ARBA" id="ARBA00023043"/>
    </source>
</evidence>